<feature type="domain" description="Glycosyltransferase 2-like" evidence="2">
    <location>
        <begin position="8"/>
        <end position="130"/>
    </location>
</feature>
<protein>
    <submittedName>
        <fullName evidence="3">Glycosyltransferase involved in cell wall bisynthesis</fullName>
    </submittedName>
</protein>
<sequence>MNNAPLVSVVIPTYNREKWISNALDSVLLQSYVGYEIIVVDDGSTDATRRIVAQYGAQVRYLYQDNAGVSAARNKGILEARGEWVAFLDSDDEWLPEKLERQLNLIDRHPELTMVASNVEIDDGIHKLRYFDIRGKSFNSGPEHIIHQPLSAFCEINFFPSSLLVKRAALLQAGLFDENLRLYEDRDLGCRLALCGTLGILAEPLARIISRGGGDISLSASQECDRRRGYRAGIATYEKLLGESGLDLSARAFIRRRLAGERFYYGVDVFKRGDKRLGLGLMWRSCRDYPSATALARCLLFFILGQGGLAFIQTLKYGRGYMRSEPGKPLETPAPEGHGDPTRHRA</sequence>
<name>A0A1Y6D511_9GAMM</name>
<dbReference type="PANTHER" id="PTHR43685:SF11">
    <property type="entry name" value="GLYCOSYLTRANSFERASE TAGX-RELATED"/>
    <property type="match status" value="1"/>
</dbReference>
<dbReference type="STRING" id="1760988.SAMN02949497_0241"/>
<dbReference type="Gene3D" id="3.90.550.10">
    <property type="entry name" value="Spore Coat Polysaccharide Biosynthesis Protein SpsA, Chain A"/>
    <property type="match status" value="1"/>
</dbReference>
<proteinExistence type="predicted"/>
<evidence type="ECO:0000256" key="1">
    <source>
        <dbReference type="SAM" id="MobiDB-lite"/>
    </source>
</evidence>
<dbReference type="RefSeq" id="WP_085216690.1">
    <property type="nucleotide sequence ID" value="NZ_FXAM01000003.1"/>
</dbReference>
<accession>A0A1Y6D511</accession>
<feature type="region of interest" description="Disordered" evidence="1">
    <location>
        <begin position="324"/>
        <end position="346"/>
    </location>
</feature>
<keyword evidence="4" id="KW-1185">Reference proteome</keyword>
<dbReference type="GO" id="GO:0016740">
    <property type="term" value="F:transferase activity"/>
    <property type="evidence" value="ECO:0007669"/>
    <property type="project" value="UniProtKB-KW"/>
</dbReference>
<dbReference type="OrthoDB" id="9805612at2"/>
<dbReference type="CDD" id="cd00761">
    <property type="entry name" value="Glyco_tranf_GTA_type"/>
    <property type="match status" value="1"/>
</dbReference>
<dbReference type="InterPro" id="IPR029044">
    <property type="entry name" value="Nucleotide-diphossugar_trans"/>
</dbReference>
<dbReference type="SUPFAM" id="SSF53448">
    <property type="entry name" value="Nucleotide-diphospho-sugar transferases"/>
    <property type="match status" value="1"/>
</dbReference>
<dbReference type="Proteomes" id="UP000192923">
    <property type="component" value="Unassembled WGS sequence"/>
</dbReference>
<dbReference type="EMBL" id="FXAM01000003">
    <property type="protein sequence ID" value="SMF97671.1"/>
    <property type="molecule type" value="Genomic_DNA"/>
</dbReference>
<dbReference type="Pfam" id="PF00535">
    <property type="entry name" value="Glycos_transf_2"/>
    <property type="match status" value="1"/>
</dbReference>
<dbReference type="AlphaFoldDB" id="A0A1Y6D511"/>
<keyword evidence="3" id="KW-0808">Transferase</keyword>
<evidence type="ECO:0000313" key="4">
    <source>
        <dbReference type="Proteomes" id="UP000192923"/>
    </source>
</evidence>
<evidence type="ECO:0000259" key="2">
    <source>
        <dbReference type="Pfam" id="PF00535"/>
    </source>
</evidence>
<organism evidence="3 4">
    <name type="scientific">Methylomagnum ishizawai</name>
    <dbReference type="NCBI Taxonomy" id="1760988"/>
    <lineage>
        <taxon>Bacteria</taxon>
        <taxon>Pseudomonadati</taxon>
        <taxon>Pseudomonadota</taxon>
        <taxon>Gammaproteobacteria</taxon>
        <taxon>Methylococcales</taxon>
        <taxon>Methylococcaceae</taxon>
        <taxon>Methylomagnum</taxon>
    </lineage>
</organism>
<evidence type="ECO:0000313" key="3">
    <source>
        <dbReference type="EMBL" id="SMF97671.1"/>
    </source>
</evidence>
<dbReference type="InterPro" id="IPR050834">
    <property type="entry name" value="Glycosyltransf_2"/>
</dbReference>
<gene>
    <name evidence="3" type="ORF">SAMN02949497_0241</name>
</gene>
<dbReference type="PANTHER" id="PTHR43685">
    <property type="entry name" value="GLYCOSYLTRANSFERASE"/>
    <property type="match status" value="1"/>
</dbReference>
<reference evidence="3 4" key="1">
    <citation type="submission" date="2016-12" db="EMBL/GenBank/DDBJ databases">
        <authorList>
            <person name="Song W.-J."/>
            <person name="Kurnit D.M."/>
        </authorList>
    </citation>
    <scope>NUCLEOTIDE SEQUENCE [LARGE SCALE GENOMIC DNA]</scope>
    <source>
        <strain evidence="3 4">175</strain>
    </source>
</reference>
<dbReference type="InterPro" id="IPR001173">
    <property type="entry name" value="Glyco_trans_2-like"/>
</dbReference>
<feature type="compositionally biased region" description="Basic and acidic residues" evidence="1">
    <location>
        <begin position="337"/>
        <end position="346"/>
    </location>
</feature>